<evidence type="ECO:0000313" key="3">
    <source>
        <dbReference type="Proteomes" id="UP001153328"/>
    </source>
</evidence>
<dbReference type="Proteomes" id="UP001153328">
    <property type="component" value="Unassembled WGS sequence"/>
</dbReference>
<dbReference type="SUPFAM" id="SSF69304">
    <property type="entry name" value="Tricorn protease N-terminal domain"/>
    <property type="match status" value="1"/>
</dbReference>
<evidence type="ECO:0000313" key="2">
    <source>
        <dbReference type="EMBL" id="CAG7649674.1"/>
    </source>
</evidence>
<reference evidence="2" key="1">
    <citation type="submission" date="2021-06" db="EMBL/GenBank/DDBJ databases">
        <authorList>
            <person name="Arsene-Ploetze F."/>
        </authorList>
    </citation>
    <scope>NUCLEOTIDE SEQUENCE</scope>
    <source>
        <strain evidence="2">SBRY1</strain>
    </source>
</reference>
<gene>
    <name evidence="2" type="ORF">SBRY_50162</name>
</gene>
<dbReference type="RefSeq" id="WP_205043882.1">
    <property type="nucleotide sequence ID" value="NZ_CAJVAX010000019.1"/>
</dbReference>
<proteinExistence type="predicted"/>
<feature type="region of interest" description="Disordered" evidence="1">
    <location>
        <begin position="360"/>
        <end position="380"/>
    </location>
</feature>
<keyword evidence="3" id="KW-1185">Reference proteome</keyword>
<name>A0A9W4H409_9ACTN</name>
<organism evidence="2 3">
    <name type="scientific">Actinacidiphila bryophytorum</name>
    <dbReference type="NCBI Taxonomy" id="1436133"/>
    <lineage>
        <taxon>Bacteria</taxon>
        <taxon>Bacillati</taxon>
        <taxon>Actinomycetota</taxon>
        <taxon>Actinomycetes</taxon>
        <taxon>Kitasatosporales</taxon>
        <taxon>Streptomycetaceae</taxon>
        <taxon>Actinacidiphila</taxon>
    </lineage>
</organism>
<evidence type="ECO:0000256" key="1">
    <source>
        <dbReference type="SAM" id="MobiDB-lite"/>
    </source>
</evidence>
<accession>A0A9W4H409</accession>
<dbReference type="EMBL" id="CAJVAX010000019">
    <property type="protein sequence ID" value="CAG7649674.1"/>
    <property type="molecule type" value="Genomic_DNA"/>
</dbReference>
<comment type="caution">
    <text evidence="2">The sequence shown here is derived from an EMBL/GenBank/DDBJ whole genome shotgun (WGS) entry which is preliminary data.</text>
</comment>
<dbReference type="AlphaFoldDB" id="A0A9W4H409"/>
<sequence>MAGATGFLSSPEYDLLWTRYADGSTTSLGADFWHSRLSMSHGSVSDVLATEQGELGSDVDHGVKLRDMSTGATSFVTLGRFRDFVGAVGSTVPACPWSPAQGVDDCTQLQLLGIVDGAETDRTVTGIPADARDVRVESSAPGSVVLSYRALAGTDTEVHYAVVDLSSAAATPSHLAPSAWGRPALSPACLATVTSPMPPATGQLHLENRETGAVTQIDTHQHISSLLVGMVGDWALFGPKTTLDGGSTSDDFSFRAVPVAGGTSRKILDHATSLAASPDGALLVMGGTLAHGEGVYRVSAGADGAPVAELVAGTGQPLGITLVSSTVPAAAAVDTAPWKARWQLSRSTAEVVPTLRNAATGGSETSYLSPSDNTTEPVGMGYDGRVRLDWTGWTDSGWPR</sequence>
<feature type="compositionally biased region" description="Polar residues" evidence="1">
    <location>
        <begin position="360"/>
        <end position="376"/>
    </location>
</feature>
<protein>
    <submittedName>
        <fullName evidence="2">Uncharacterized protein</fullName>
    </submittedName>
</protein>